<dbReference type="EMBL" id="JAVDWO010000020">
    <property type="protein sequence ID" value="MDR7194816.1"/>
    <property type="molecule type" value="Genomic_DNA"/>
</dbReference>
<reference evidence="2 3" key="1">
    <citation type="submission" date="2023-07" db="EMBL/GenBank/DDBJ databases">
        <title>Sorghum-associated microbial communities from plants grown in Nebraska, USA.</title>
        <authorList>
            <person name="Schachtman D."/>
        </authorList>
    </citation>
    <scope>NUCLEOTIDE SEQUENCE [LARGE SCALE GENOMIC DNA]</scope>
    <source>
        <strain evidence="2 3">4099</strain>
    </source>
</reference>
<dbReference type="RefSeq" id="WP_310238637.1">
    <property type="nucleotide sequence ID" value="NZ_JAVDWO010000020.1"/>
</dbReference>
<keyword evidence="3" id="KW-1185">Reference proteome</keyword>
<gene>
    <name evidence="2" type="ORF">J2W68_003564</name>
</gene>
<comment type="caution">
    <text evidence="2">The sequence shown here is derived from an EMBL/GenBank/DDBJ whole genome shotgun (WGS) entry which is preliminary data.</text>
</comment>
<evidence type="ECO:0000256" key="1">
    <source>
        <dbReference type="SAM" id="Phobius"/>
    </source>
</evidence>
<proteinExistence type="predicted"/>
<evidence type="ECO:0000313" key="2">
    <source>
        <dbReference type="EMBL" id="MDR7194816.1"/>
    </source>
</evidence>
<keyword evidence="1" id="KW-0812">Transmembrane</keyword>
<name>A0ABU1Y3A4_9GAMM</name>
<keyword evidence="1" id="KW-0472">Membrane</keyword>
<sequence>MDRGLGGRLETLERQHRRTVIALGTLCVLVIASGLFLLLRPAAAMTVPDTLRVSELVVVDREGTERVRLSGDMPDAVIEGRRIDRGSKAAGVMLYDRTGQERGGYVTWDKGDNVGLTLDGRKGQNALFVAGPDGSTSLQIWHGQQALDLRADANGARLSQSNNGQMQLQLPQIATLSSATCGLFRNGLRPEVPQGLPMAQVRDICSSRFSTAACDACLAETGTR</sequence>
<feature type="transmembrane region" description="Helical" evidence="1">
    <location>
        <begin position="20"/>
        <end position="39"/>
    </location>
</feature>
<organism evidence="2 3">
    <name type="scientific">Luteimonas terrae</name>
    <dbReference type="NCBI Taxonomy" id="1530191"/>
    <lineage>
        <taxon>Bacteria</taxon>
        <taxon>Pseudomonadati</taxon>
        <taxon>Pseudomonadota</taxon>
        <taxon>Gammaproteobacteria</taxon>
        <taxon>Lysobacterales</taxon>
        <taxon>Lysobacteraceae</taxon>
        <taxon>Luteimonas</taxon>
    </lineage>
</organism>
<evidence type="ECO:0000313" key="3">
    <source>
        <dbReference type="Proteomes" id="UP001256588"/>
    </source>
</evidence>
<accession>A0ABU1Y3A4</accession>
<dbReference type="Proteomes" id="UP001256588">
    <property type="component" value="Unassembled WGS sequence"/>
</dbReference>
<protein>
    <submittedName>
        <fullName evidence="2">Uncharacterized protein</fullName>
    </submittedName>
</protein>
<keyword evidence="1" id="KW-1133">Transmembrane helix</keyword>